<feature type="domain" description="SUEL-type lectin" evidence="2">
    <location>
        <begin position="88"/>
        <end position="173"/>
    </location>
</feature>
<keyword evidence="1" id="KW-0732">Signal</keyword>
<dbReference type="NCBIfam" id="TIGR04183">
    <property type="entry name" value="Por_Secre_tail"/>
    <property type="match status" value="1"/>
</dbReference>
<evidence type="ECO:0000313" key="3">
    <source>
        <dbReference type="EMBL" id="GHA31136.1"/>
    </source>
</evidence>
<reference evidence="3" key="2">
    <citation type="submission" date="2020-09" db="EMBL/GenBank/DDBJ databases">
        <authorList>
            <person name="Sun Q."/>
            <person name="Kim S."/>
        </authorList>
    </citation>
    <scope>NUCLEOTIDE SEQUENCE</scope>
    <source>
        <strain evidence="3">KCTC 12719</strain>
    </source>
</reference>
<keyword evidence="4" id="KW-1185">Reference proteome</keyword>
<evidence type="ECO:0000313" key="4">
    <source>
        <dbReference type="Proteomes" id="UP000610456"/>
    </source>
</evidence>
<dbReference type="PROSITE" id="PS50228">
    <property type="entry name" value="SUEL_LECTIN"/>
    <property type="match status" value="1"/>
</dbReference>
<evidence type="ECO:0000259" key="2">
    <source>
        <dbReference type="PROSITE" id="PS50228"/>
    </source>
</evidence>
<dbReference type="Gene3D" id="2.60.40.10">
    <property type="entry name" value="Immunoglobulins"/>
    <property type="match status" value="2"/>
</dbReference>
<dbReference type="Gene3D" id="2.60.120.740">
    <property type="match status" value="1"/>
</dbReference>
<accession>A0A918SC18</accession>
<reference evidence="3" key="1">
    <citation type="journal article" date="2014" name="Int. J. Syst. Evol. Microbiol.">
        <title>Complete genome sequence of Corynebacterium casei LMG S-19264T (=DSM 44701T), isolated from a smear-ripened cheese.</title>
        <authorList>
            <consortium name="US DOE Joint Genome Institute (JGI-PGF)"/>
            <person name="Walter F."/>
            <person name="Albersmeier A."/>
            <person name="Kalinowski J."/>
            <person name="Ruckert C."/>
        </authorList>
    </citation>
    <scope>NUCLEOTIDE SEQUENCE</scope>
    <source>
        <strain evidence="3">KCTC 12719</strain>
    </source>
</reference>
<name>A0A918SC18_9FLAO</name>
<evidence type="ECO:0000256" key="1">
    <source>
        <dbReference type="ARBA" id="ARBA00022729"/>
    </source>
</evidence>
<dbReference type="InterPro" id="IPR043159">
    <property type="entry name" value="Lectin_gal-bd_sf"/>
</dbReference>
<dbReference type="InterPro" id="IPR026444">
    <property type="entry name" value="Secre_tail"/>
</dbReference>
<organism evidence="3 4">
    <name type="scientific">Salinimicrobium marinum</name>
    <dbReference type="NCBI Taxonomy" id="680283"/>
    <lineage>
        <taxon>Bacteria</taxon>
        <taxon>Pseudomonadati</taxon>
        <taxon>Bacteroidota</taxon>
        <taxon>Flavobacteriia</taxon>
        <taxon>Flavobacteriales</taxon>
        <taxon>Flavobacteriaceae</taxon>
        <taxon>Salinimicrobium</taxon>
    </lineage>
</organism>
<dbReference type="Proteomes" id="UP000610456">
    <property type="component" value="Unassembled WGS sequence"/>
</dbReference>
<gene>
    <name evidence="3" type="ORF">GCM10007103_10850</name>
</gene>
<dbReference type="InterPro" id="IPR013783">
    <property type="entry name" value="Ig-like_fold"/>
</dbReference>
<dbReference type="InterPro" id="IPR000922">
    <property type="entry name" value="Lectin_gal-bd_dom"/>
</dbReference>
<dbReference type="GO" id="GO:0030246">
    <property type="term" value="F:carbohydrate binding"/>
    <property type="evidence" value="ECO:0007669"/>
    <property type="project" value="InterPro"/>
</dbReference>
<dbReference type="Pfam" id="PF02140">
    <property type="entry name" value="SUEL_Lectin"/>
    <property type="match status" value="1"/>
</dbReference>
<proteinExistence type="predicted"/>
<comment type="caution">
    <text evidence="3">The sequence shown here is derived from an EMBL/GenBank/DDBJ whole genome shotgun (WGS) entry which is preliminary data.</text>
</comment>
<dbReference type="EMBL" id="BMXB01000002">
    <property type="protein sequence ID" value="GHA31136.1"/>
    <property type="molecule type" value="Genomic_DNA"/>
</dbReference>
<protein>
    <recommendedName>
        <fullName evidence="2">SUEL-type lectin domain-containing protein</fullName>
    </recommendedName>
</protein>
<sequence>MGGTLELSVNDNSNVTYLWTGPGGYTSTGPTLSRPNATTAMAGTYRVTATANGCTSEPATTEVKVDTPVTNNHISLSAATSGSLRATVNENGNVVMNAPAGTIFTSVQFASYGTPTDNNGTFSTSNCHAPNSKAIVESYLLGKSTATIPATNAVFTDPCVGTGKRLYVQATYQATTPTICSGTNPGIIPGSSPKGGASTNQFLWESSTTGATEGFSAAAGTYNTKDYNPGNLEKTTWFRRKVVSGSCSVISNTLRIDVKQAVTVPSASNNGPLCTGATLNLYATEVAGATYQWTGPNNYSSTLRNPVITNVSAGHAGTYFVTASVDGCTSKAGNTTVTLNPIIPSTGDENLAGTDSWIGHVYEGTSFETYMGTYTEPETFVQGFGGNEVCFGITSTGNPTSIYTETFSVRYLNNSTKNGLYVADLTSDDGIRFKVNGEIIHDNWIPRSPTTDANVLLNLDQQDNLLTYEYYENSGGNVAQFQNLRKVTDNILTGGTNQTVCEDKTAQPIVGDAIGLVSGITTLGTGYQWVYSTTENGDKIEIPGANQKDFTPDLTAAPFNTPGEYFIYRLVNIQSTNNRLNGVDNYTTTHTSNAANLIIGQIPQVQITANPMELCEGGNVEFSAIFTGSGSYMVTIEVNGTSMGSIPVNDNNLEMPYAVNVTSIFRVTSITDQITGCINNSPNASLTIEVDQPINSNTIEGNQELCGNKSMQPLTGSTPQGGDGTFTYEWLSSTSGPNEGFISIGNTNNKDFNPIPLSETTWFKRKVTSGVCAESVSNAVKITFYDEITNNIINYSGETGNVCIGSSALEIIGSQPTGGNESFTYLWETNTTGPNSGFTPAPGTNTQKDYQPETLLETTWFRRIVTSTGSCTENISEPIRINPLPTATVEFPEVVCSGQPASITGYFTGTGPWKVSVNMGTSNPLDFTIYDRNFTENIPITQSTNFVVNSISDLGTDCINTNPEISFTIAVNNEWEWTGTEDTDWNNPANWSCNQIPTLQNTVLIPARLSNYPEINSGAAALSKDISIENGASVLVDNYSIYIAGKISNSGVFDAKNGHIWLAGNSAQTVPAETFADNRIKNLTLNNSSGVVSQGALEITGILKAQSGHFDTGNNLTLISDEVQTALIDGSGSGEITGTVKMQRYLDNSFGYKYFSSPFQNSTVGDFTPYINLKESFPNFYSYNENREDSNGNDATGWEEYTSINSPINTIEGYAMNFGDSIQAQTVEISGIVNNGIFSRTLYNHSRTYTQGFNLVGNPYPSPIDWEATNGWTKTNIDDAIYFFTAGTTDRYTGTYSSYVNGIQSEDGKSSNIIPSMQGFFVHVSDVAADVSPTVGTLGMTNSVRVNNFTQPFLKQSAKQTPALIRITAGFEGEQSADPTVIYFNSYATTGFEKKLDAHKLMNTAINVPNFYSFTPKREKLAISAISNSIGREPERIPLGIKTDRAGAIAISLKDTENLSTGAYLYLVDEEKRIVQDLNNDPVYRFHVQKGETNSRFYLVFSNTRISDPAVIYNEPFSAETRNGQVLVRMNLEEGERGPLQISTVTGQIISVLEVAEKEVVEVHGIRSTGVYFISYLSGKETFTKKVLVKK</sequence>
<dbReference type="CDD" id="cd22842">
    <property type="entry name" value="Gal_Rha_Lectin_BGal"/>
    <property type="match status" value="1"/>
</dbReference>